<name>A0A926HQ10_9FIRM</name>
<feature type="active site" description="Nucleophile" evidence="6">
    <location>
        <position position="363"/>
    </location>
</feature>
<dbReference type="GO" id="GO:0006355">
    <property type="term" value="P:regulation of DNA-templated transcription"/>
    <property type="evidence" value="ECO:0007669"/>
    <property type="project" value="InterPro"/>
</dbReference>
<dbReference type="CDD" id="cd02440">
    <property type="entry name" value="AdoMet_MTases"/>
    <property type="match status" value="1"/>
</dbReference>
<comment type="caution">
    <text evidence="6">Lacks conserved residue(s) required for the propagation of feature annotation.</text>
</comment>
<dbReference type="NCBIfam" id="NF011494">
    <property type="entry name" value="PRK14902.1"/>
    <property type="match status" value="1"/>
</dbReference>
<dbReference type="EC" id="2.1.1.176" evidence="8"/>
<dbReference type="Pfam" id="PF01029">
    <property type="entry name" value="NusB"/>
    <property type="match status" value="1"/>
</dbReference>
<dbReference type="GO" id="GO:0008173">
    <property type="term" value="F:RNA methyltransferase activity"/>
    <property type="evidence" value="ECO:0007669"/>
    <property type="project" value="InterPro"/>
</dbReference>
<dbReference type="Pfam" id="PF01189">
    <property type="entry name" value="Methyltr_RsmB-F"/>
    <property type="match status" value="1"/>
</dbReference>
<evidence type="ECO:0000256" key="6">
    <source>
        <dbReference type="PROSITE-ProRule" id="PRU01023"/>
    </source>
</evidence>
<evidence type="ECO:0000313" key="8">
    <source>
        <dbReference type="EMBL" id="MBC8530766.1"/>
    </source>
</evidence>
<dbReference type="InterPro" id="IPR023267">
    <property type="entry name" value="RCMT"/>
</dbReference>
<dbReference type="Gene3D" id="1.10.940.10">
    <property type="entry name" value="NusB-like"/>
    <property type="match status" value="1"/>
</dbReference>
<accession>A0A926HQ10</accession>
<keyword evidence="3 6" id="KW-0808">Transferase</keyword>
<evidence type="ECO:0000259" key="7">
    <source>
        <dbReference type="PROSITE" id="PS51686"/>
    </source>
</evidence>
<dbReference type="PANTHER" id="PTHR22807:SF53">
    <property type="entry name" value="RIBOSOMAL RNA SMALL SUBUNIT METHYLTRANSFERASE B-RELATED"/>
    <property type="match status" value="1"/>
</dbReference>
<dbReference type="InterPro" id="IPR029063">
    <property type="entry name" value="SAM-dependent_MTases_sf"/>
</dbReference>
<keyword evidence="4 6" id="KW-0949">S-adenosyl-L-methionine</keyword>
<evidence type="ECO:0000256" key="3">
    <source>
        <dbReference type="ARBA" id="ARBA00022679"/>
    </source>
</evidence>
<evidence type="ECO:0000256" key="2">
    <source>
        <dbReference type="ARBA" id="ARBA00022603"/>
    </source>
</evidence>
<proteinExistence type="inferred from homology"/>
<evidence type="ECO:0000256" key="5">
    <source>
        <dbReference type="ARBA" id="ARBA00022884"/>
    </source>
</evidence>
<dbReference type="GO" id="GO:0003723">
    <property type="term" value="F:RNA binding"/>
    <property type="evidence" value="ECO:0007669"/>
    <property type="project" value="UniProtKB-UniRule"/>
</dbReference>
<feature type="binding site" evidence="6">
    <location>
        <begin position="244"/>
        <end position="250"/>
    </location>
    <ligand>
        <name>S-adenosyl-L-methionine</name>
        <dbReference type="ChEBI" id="CHEBI:59789"/>
    </ligand>
</feature>
<comment type="caution">
    <text evidence="8">The sequence shown here is derived from an EMBL/GenBank/DDBJ whole genome shotgun (WGS) entry which is preliminary data.</text>
</comment>
<reference evidence="8" key="1">
    <citation type="submission" date="2020-08" db="EMBL/GenBank/DDBJ databases">
        <title>Genome public.</title>
        <authorList>
            <person name="Liu C."/>
            <person name="Sun Q."/>
        </authorList>
    </citation>
    <scope>NUCLEOTIDE SEQUENCE</scope>
    <source>
        <strain evidence="8">NSJ-53</strain>
    </source>
</reference>
<dbReference type="InterPro" id="IPR018314">
    <property type="entry name" value="RsmB/NOL1/NOP2-like_CS"/>
</dbReference>
<dbReference type="EMBL" id="JACRSR010000001">
    <property type="protein sequence ID" value="MBC8530766.1"/>
    <property type="molecule type" value="Genomic_DNA"/>
</dbReference>
<organism evidence="8 9">
    <name type="scientific">Gehongia tenuis</name>
    <dbReference type="NCBI Taxonomy" id="2763655"/>
    <lineage>
        <taxon>Bacteria</taxon>
        <taxon>Bacillati</taxon>
        <taxon>Bacillota</taxon>
        <taxon>Clostridia</taxon>
        <taxon>Christensenellales</taxon>
        <taxon>Christensenellaceae</taxon>
        <taxon>Gehongia</taxon>
    </lineage>
</organism>
<evidence type="ECO:0000313" key="9">
    <source>
        <dbReference type="Proteomes" id="UP000623172"/>
    </source>
</evidence>
<dbReference type="RefSeq" id="WP_249314733.1">
    <property type="nucleotide sequence ID" value="NZ_JACRSR010000001.1"/>
</dbReference>
<dbReference type="PROSITE" id="PS51686">
    <property type="entry name" value="SAM_MT_RSMB_NOP"/>
    <property type="match status" value="1"/>
</dbReference>
<sequence length="427" mass="47938">MDRARMTVYRVLYRVLEEGSYLHLALKEQLERDRLNARDRAFATQLIHLVLTHRARLDYALAPYLVGKRVKGDARTLMRMGACQIMLMRLPHRAAVDSTVELCRELRKNSYGGFMNGVLRNLVRGLDAIAYPEDPLGYLTIYWSIPEFVAKMWLKRYGVAGALSLAESLAKPRGICVCAWDQVEFMEFAEKHGLEYVRGRVSPYAFYLRGRSALDAARLIMGEGAQMAALAMDVQPGERVLDACAAPGGKTVIMAEAGGEVTALELHENRKNMMEVRLAARNTPRVACFTGDAALYRPEWEQAFDRVLVDAPCSGLGTLAQKPDIKWRLVPDDLTALADLQLSILTACGHYVKAGGTLVYSTCTLSEQENDGVVRAFLAERPEFELDDLSPYFPERMEEAAKRGFVELRPDLEGTEGFFIARMRRRS</sequence>
<dbReference type="Gene3D" id="3.40.50.150">
    <property type="entry name" value="Vaccinia Virus protein VP39"/>
    <property type="match status" value="1"/>
</dbReference>
<dbReference type="InterPro" id="IPR035926">
    <property type="entry name" value="NusB-like_sf"/>
</dbReference>
<dbReference type="PRINTS" id="PR02008">
    <property type="entry name" value="RCMTFAMILY"/>
</dbReference>
<keyword evidence="2 6" id="KW-0489">Methyltransferase</keyword>
<gene>
    <name evidence="8" type="primary">rsmB</name>
    <name evidence="8" type="ORF">H8696_02770</name>
</gene>
<dbReference type="SUPFAM" id="SSF53335">
    <property type="entry name" value="S-adenosyl-L-methionine-dependent methyltransferases"/>
    <property type="match status" value="1"/>
</dbReference>
<dbReference type="PANTHER" id="PTHR22807">
    <property type="entry name" value="NOP2 YEAST -RELATED NOL1/NOP2/FMU SUN DOMAIN-CONTAINING"/>
    <property type="match status" value="1"/>
</dbReference>
<dbReference type="InterPro" id="IPR006027">
    <property type="entry name" value="NusB_RsmB_TIM44"/>
</dbReference>
<dbReference type="Proteomes" id="UP000623172">
    <property type="component" value="Unassembled WGS sequence"/>
</dbReference>
<dbReference type="GO" id="GO:0001510">
    <property type="term" value="P:RNA methylation"/>
    <property type="evidence" value="ECO:0007669"/>
    <property type="project" value="InterPro"/>
</dbReference>
<evidence type="ECO:0000256" key="4">
    <source>
        <dbReference type="ARBA" id="ARBA00022691"/>
    </source>
</evidence>
<evidence type="ECO:0000256" key="1">
    <source>
        <dbReference type="ARBA" id="ARBA00007494"/>
    </source>
</evidence>
<comment type="similarity">
    <text evidence="1 6">Belongs to the class I-like SAM-binding methyltransferase superfamily. RsmB/NOP family.</text>
</comment>
<dbReference type="InterPro" id="IPR001678">
    <property type="entry name" value="MeTrfase_RsmB-F_NOP2_dom"/>
</dbReference>
<feature type="binding site" evidence="6">
    <location>
        <position position="310"/>
    </location>
    <ligand>
        <name>S-adenosyl-L-methionine</name>
        <dbReference type="ChEBI" id="CHEBI:59789"/>
    </ligand>
</feature>
<feature type="domain" description="SAM-dependent MTase RsmB/NOP-type" evidence="7">
    <location>
        <begin position="142"/>
        <end position="426"/>
    </location>
</feature>
<keyword evidence="9" id="KW-1185">Reference proteome</keyword>
<feature type="binding site" evidence="6">
    <location>
        <position position="292"/>
    </location>
    <ligand>
        <name>S-adenosyl-L-methionine</name>
        <dbReference type="ChEBI" id="CHEBI:59789"/>
    </ligand>
</feature>
<protein>
    <submittedName>
        <fullName evidence="8">16S rRNA (Cytosine(967)-C(5))-methyltransferase RsmB</fullName>
        <ecNumber evidence="8">2.1.1.176</ecNumber>
    </submittedName>
</protein>
<dbReference type="SUPFAM" id="SSF48013">
    <property type="entry name" value="NusB-like"/>
    <property type="match status" value="1"/>
</dbReference>
<keyword evidence="5 6" id="KW-0694">RNA-binding</keyword>
<dbReference type="AlphaFoldDB" id="A0A926HQ10"/>
<dbReference type="InterPro" id="IPR049560">
    <property type="entry name" value="MeTrfase_RsmB-F_NOP2_cat"/>
</dbReference>
<dbReference type="PROSITE" id="PS01153">
    <property type="entry name" value="NOL1_NOP2_SUN"/>
    <property type="match status" value="1"/>
</dbReference>